<evidence type="ECO:0000256" key="3">
    <source>
        <dbReference type="ARBA" id="ARBA00022723"/>
    </source>
</evidence>
<dbReference type="InterPro" id="IPR006963">
    <property type="entry name" value="Mopterin_OxRdtase_4Fe-4S_dom"/>
</dbReference>
<keyword evidence="3" id="KW-0479">Metal-binding</keyword>
<feature type="non-terminal residue" evidence="9">
    <location>
        <position position="1"/>
    </location>
</feature>
<dbReference type="SUPFAM" id="SSF53706">
    <property type="entry name" value="Formate dehydrogenase/DMSO reductase, domains 1-3"/>
    <property type="match status" value="1"/>
</dbReference>
<dbReference type="SMART" id="SM00926">
    <property type="entry name" value="Molybdop_Fe4S4"/>
    <property type="match status" value="1"/>
</dbReference>
<dbReference type="EMBL" id="BARS01043251">
    <property type="protein sequence ID" value="GAG37635.1"/>
    <property type="molecule type" value="Genomic_DNA"/>
</dbReference>
<dbReference type="Gene3D" id="3.40.228.10">
    <property type="entry name" value="Dimethylsulfoxide Reductase, domain 2"/>
    <property type="match status" value="1"/>
</dbReference>
<reference evidence="9" key="1">
    <citation type="journal article" date="2014" name="Front. Microbiol.">
        <title>High frequency of phylogenetically diverse reductive dehalogenase-homologous genes in deep subseafloor sedimentary metagenomes.</title>
        <authorList>
            <person name="Kawai M."/>
            <person name="Futagami T."/>
            <person name="Toyoda A."/>
            <person name="Takaki Y."/>
            <person name="Nishi S."/>
            <person name="Hori S."/>
            <person name="Arai W."/>
            <person name="Tsubouchi T."/>
            <person name="Morono Y."/>
            <person name="Uchiyama I."/>
            <person name="Ito T."/>
            <person name="Fujiyama A."/>
            <person name="Inagaki F."/>
            <person name="Takami H."/>
        </authorList>
    </citation>
    <scope>NUCLEOTIDE SEQUENCE</scope>
    <source>
        <strain evidence="9">Expedition CK06-06</strain>
    </source>
</reference>
<sequence length="251" mass="27898">KSTCRMCHGVCGVLVRIKDGKVVEVTGDPDCPTNLGYICPKGKASVEFLYHPDRLKYPQKRIGARGENKWQRISWDEALDTIAEKLLKFKRESGAESVATIIGTGRPQLPMYMRFSNCFGTPNHLSIINNCYFPRIVASRMTSGKFHVCDYYGFGGVTPKLILNWGCNIVGSGAADGMCGYQVTRTLKNGAKLIVIDPRKIPLAAQADQWLQIRPGTDDALVLAMLNVIISEELYDKDFVNKWTVGFDELA</sequence>
<dbReference type="InterPro" id="IPR050612">
    <property type="entry name" value="Prok_Mopterin_Oxidored"/>
</dbReference>
<dbReference type="GO" id="GO:0016491">
    <property type="term" value="F:oxidoreductase activity"/>
    <property type="evidence" value="ECO:0007669"/>
    <property type="project" value="UniProtKB-KW"/>
</dbReference>
<evidence type="ECO:0000256" key="6">
    <source>
        <dbReference type="ARBA" id="ARBA00023004"/>
    </source>
</evidence>
<dbReference type="InterPro" id="IPR006656">
    <property type="entry name" value="Mopterin_OxRdtase"/>
</dbReference>
<dbReference type="Gene3D" id="3.40.50.740">
    <property type="match status" value="1"/>
</dbReference>
<name>X0X3P1_9ZZZZ</name>
<dbReference type="Pfam" id="PF00384">
    <property type="entry name" value="Molybdopterin"/>
    <property type="match status" value="1"/>
</dbReference>
<accession>X0X3P1</accession>
<dbReference type="GO" id="GO:0046872">
    <property type="term" value="F:metal ion binding"/>
    <property type="evidence" value="ECO:0007669"/>
    <property type="project" value="UniProtKB-KW"/>
</dbReference>
<dbReference type="Pfam" id="PF04879">
    <property type="entry name" value="Molybdop_Fe4S4"/>
    <property type="match status" value="1"/>
</dbReference>
<dbReference type="Gene3D" id="2.20.25.90">
    <property type="entry name" value="ADC-like domains"/>
    <property type="match status" value="1"/>
</dbReference>
<organism evidence="9">
    <name type="scientific">marine sediment metagenome</name>
    <dbReference type="NCBI Taxonomy" id="412755"/>
    <lineage>
        <taxon>unclassified sequences</taxon>
        <taxon>metagenomes</taxon>
        <taxon>ecological metagenomes</taxon>
    </lineage>
</organism>
<evidence type="ECO:0000259" key="8">
    <source>
        <dbReference type="PROSITE" id="PS51669"/>
    </source>
</evidence>
<dbReference type="AlphaFoldDB" id="X0X3P1"/>
<keyword evidence="6" id="KW-0408">Iron</keyword>
<keyword evidence="2" id="KW-0500">Molybdenum</keyword>
<dbReference type="PANTHER" id="PTHR43742">
    <property type="entry name" value="TRIMETHYLAMINE-N-OXIDE REDUCTASE"/>
    <property type="match status" value="1"/>
</dbReference>
<keyword evidence="1" id="KW-0004">4Fe-4S</keyword>
<evidence type="ECO:0000256" key="4">
    <source>
        <dbReference type="ARBA" id="ARBA00022729"/>
    </source>
</evidence>
<evidence type="ECO:0000313" key="9">
    <source>
        <dbReference type="EMBL" id="GAG37635.1"/>
    </source>
</evidence>
<gene>
    <name evidence="9" type="ORF">S01H1_65508</name>
</gene>
<dbReference type="GO" id="GO:0051539">
    <property type="term" value="F:4 iron, 4 sulfur cluster binding"/>
    <property type="evidence" value="ECO:0007669"/>
    <property type="project" value="UniProtKB-KW"/>
</dbReference>
<evidence type="ECO:0000256" key="5">
    <source>
        <dbReference type="ARBA" id="ARBA00023002"/>
    </source>
</evidence>
<keyword evidence="5" id="KW-0560">Oxidoreductase</keyword>
<keyword evidence="4" id="KW-0732">Signal</keyword>
<feature type="non-terminal residue" evidence="9">
    <location>
        <position position="251"/>
    </location>
</feature>
<feature type="domain" description="4Fe-4S Mo/W bis-MGD-type" evidence="8">
    <location>
        <begin position="1"/>
        <end position="53"/>
    </location>
</feature>
<comment type="caution">
    <text evidence="9">The sequence shown here is derived from an EMBL/GenBank/DDBJ whole genome shotgun (WGS) entry which is preliminary data.</text>
</comment>
<evidence type="ECO:0000256" key="1">
    <source>
        <dbReference type="ARBA" id="ARBA00022485"/>
    </source>
</evidence>
<evidence type="ECO:0000256" key="2">
    <source>
        <dbReference type="ARBA" id="ARBA00022505"/>
    </source>
</evidence>
<dbReference type="PANTHER" id="PTHR43742:SF9">
    <property type="entry name" value="TETRATHIONATE REDUCTASE SUBUNIT A"/>
    <property type="match status" value="1"/>
</dbReference>
<dbReference type="PROSITE" id="PS51669">
    <property type="entry name" value="4FE4S_MOW_BIS_MGD"/>
    <property type="match status" value="1"/>
</dbReference>
<protein>
    <recommendedName>
        <fullName evidence="8">4Fe-4S Mo/W bis-MGD-type domain-containing protein</fullName>
    </recommendedName>
</protein>
<keyword evidence="7" id="KW-0411">Iron-sulfur</keyword>
<proteinExistence type="predicted"/>
<evidence type="ECO:0000256" key="7">
    <source>
        <dbReference type="ARBA" id="ARBA00023014"/>
    </source>
</evidence>